<reference evidence="13 14" key="1">
    <citation type="submission" date="2018-11" db="EMBL/GenBank/DDBJ databases">
        <title>Genome assembly of Steccherinum ochraceum LE-BIN_3174, the white-rot fungus of the Steccherinaceae family (The Residual Polyporoid clade, Polyporales, Basidiomycota).</title>
        <authorList>
            <person name="Fedorova T.V."/>
            <person name="Glazunova O.A."/>
            <person name="Landesman E.O."/>
            <person name="Moiseenko K.V."/>
            <person name="Psurtseva N.V."/>
            <person name="Savinova O.S."/>
            <person name="Shakhova N.V."/>
            <person name="Tyazhelova T.V."/>
            <person name="Vasina D.V."/>
        </authorList>
    </citation>
    <scope>NUCLEOTIDE SEQUENCE [LARGE SCALE GENOMIC DNA]</scope>
    <source>
        <strain evidence="13 14">LE-BIN_3174</strain>
    </source>
</reference>
<proteinExistence type="inferred from homology"/>
<feature type="compositionally biased region" description="Polar residues" evidence="10">
    <location>
        <begin position="444"/>
        <end position="454"/>
    </location>
</feature>
<feature type="region of interest" description="Disordered" evidence="10">
    <location>
        <begin position="312"/>
        <end position="341"/>
    </location>
</feature>
<evidence type="ECO:0000256" key="1">
    <source>
        <dbReference type="ARBA" id="ARBA00004123"/>
    </source>
</evidence>
<keyword evidence="9" id="KW-0175">Coiled coil</keyword>
<feature type="compositionally biased region" description="Low complexity" evidence="10">
    <location>
        <begin position="534"/>
        <end position="547"/>
    </location>
</feature>
<evidence type="ECO:0000259" key="11">
    <source>
        <dbReference type="Pfam" id="PF01465"/>
    </source>
</evidence>
<dbReference type="PANTHER" id="PTHR35784:SF1">
    <property type="entry name" value="MEDIATOR OF RNA POLYMERASE II TRANSCRIPTION SUBUNIT 5"/>
    <property type="match status" value="1"/>
</dbReference>
<evidence type="ECO:0000256" key="8">
    <source>
        <dbReference type="ARBA" id="ARBA00031256"/>
    </source>
</evidence>
<keyword evidence="7" id="KW-0539">Nucleus</keyword>
<evidence type="ECO:0000259" key="12">
    <source>
        <dbReference type="Pfam" id="PF04695"/>
    </source>
</evidence>
<dbReference type="STRING" id="92696.A0A4R0R5V9"/>
<dbReference type="GO" id="GO:0006357">
    <property type="term" value="P:regulation of transcription by RNA polymerase II"/>
    <property type="evidence" value="ECO:0007669"/>
    <property type="project" value="InterPro"/>
</dbReference>
<feature type="coiled-coil region" evidence="9">
    <location>
        <begin position="891"/>
        <end position="1017"/>
    </location>
</feature>
<evidence type="ECO:0000256" key="9">
    <source>
        <dbReference type="SAM" id="Coils"/>
    </source>
</evidence>
<keyword evidence="5" id="KW-0010">Activator</keyword>
<feature type="coiled-coil region" evidence="9">
    <location>
        <begin position="1043"/>
        <end position="1140"/>
    </location>
</feature>
<protein>
    <recommendedName>
        <fullName evidence="3">Mediator of RNA polymerase II transcription subunit 5</fullName>
    </recommendedName>
    <alternativeName>
        <fullName evidence="8">Mediator complex subunit 5</fullName>
    </alternativeName>
</protein>
<evidence type="ECO:0000256" key="6">
    <source>
        <dbReference type="ARBA" id="ARBA00023163"/>
    </source>
</evidence>
<name>A0A4R0R5V9_9APHY</name>
<feature type="compositionally biased region" description="Low complexity" evidence="10">
    <location>
        <begin position="472"/>
        <end position="481"/>
    </location>
</feature>
<feature type="region of interest" description="Disordered" evidence="10">
    <location>
        <begin position="1147"/>
        <end position="1187"/>
    </location>
</feature>
<dbReference type="InterPro" id="IPR000237">
    <property type="entry name" value="GRIP_dom"/>
</dbReference>
<feature type="compositionally biased region" description="Low complexity" evidence="10">
    <location>
        <begin position="400"/>
        <end position="415"/>
    </location>
</feature>
<dbReference type="InterPro" id="IPR014801">
    <property type="entry name" value="Mediator_Med5_fun"/>
</dbReference>
<feature type="compositionally biased region" description="Polar residues" evidence="10">
    <location>
        <begin position="1161"/>
        <end position="1185"/>
    </location>
</feature>
<sequence>MASPDRQELIRNAVVFLADPKIQSSPLAQRVQFLEAKGLTAPEIEEAMRQSTYNQSLNVAHVQQHAPQYGAGYGPPMPYAAQPPNQVWDWRDYFITAVVSGAITYGAVSLFRKYISPHLRPPSATAYEEDKDALTAQFDAAEALLKEIQADTAAVRLAVEEQKTRVDQTTQEVDAIVKEMRDGEAKTRDEMREIREEINNVREMLPKMMEKSRENQTQSLAELQQELKSLKALLLSRGPTGNSGFTTPVLPSKPSIPSWQLSAPSTPSPSASLSSASIPTVPGIPAPIAFGQPSSQLNVSLTDATISNLKKSLASQRPGSPVQAKTPTSEQPPGRSPGHRTTLEDRLRAKFAIGDVSASTSPNASSKPSRSSTPVTDHPLSPSPSPRPQSPDVKANFVHPLSPTSTPLPDSPQLTAINDIPNIPTSDRTTSSSSTGGSSKATEDVSSAEVSTTLEAVPPMEHIAELDSGDKAVAVDTVVTASEKESDERDELEVATLEESPQEPAHGDEEVPAVAEPSKPPEKSAPSDEEYALSQPSQSPVQPSTPTENQDQEPEHDHSPTSSQVEAPTRTSTTVLPYVDQPPSSQSTEAVAEQVATLPVVEVAVPEAEHSSSPIPPLSPRPDEADIEALQQRLKLVEQRFTDVSTSFKRLQAEKAAADRILRELTPLESIHDADALSDYFQNMNLKNEMAQDEIRRLTGKLTRQEERIEELRDTHKLESKSQSDQIERLRAQIEETETLLKASQAAQLEATELAGKRTAEMETLRSEAENAKSTAKEEEEKRTKAIALLKTVRQKLVKAEKERDDTTKELHAWKDKEKEERAKEHEEKQRLHGEIEKVNHERDTAIAGLRAQFDKEVAGLKERHEKELLALRGQYELEAVTTKATFTKELEVKTSRASQLETSVQSLRAEKDDLFDQLQMRQAELESSRHLQETLQSQSSEYQYQIRESTERIALLQDELADAQRSYALGSQPPGTPADDVSKLLHNAEMKYETRLAEMRRQLTTVERERDEGEVEWSRKLNDKLKEIERLKLTVSESLRSGDDEKERTGSLKDEIKRLQEELRLSQGVIAELRGQAGKIVDVEATTRSQLADATARTSALQQQLEEAKNRETQLRTNNKTLRDELRKVQSSAALLERQRNPGVGYWAAKNENGADARSPRSSVSDLPSHNGQSSRPGSPVPSTSDEEVNFEYLRNVILQFLEHKEMRSGITANKWLKLCKLFISQNLTSHAVPDAVIHRELSNSVLVLYRSYPGDPALQTYLKASIQDGLLPLSAFVAAFLSGARSPDLHNASTLDSLCRVIVESHFASGMPPMGSVVPFTASISDILETTQYAMNLLRTAYSLPSSNAHNLVTSASALLLSLINCLPPHELSHISTTQAVMHFADANELLQLRLSPDVRQALENFALSLSLLLGDDAKAAREAQMMHTLQLALGKGDVIGPNSDTDISSCGLLLHSLISRRGNAYGSGDTSHATALLVAYLRWSSWSPGIFYTQLLIAAMHGLSDSAGAGRNSDSIPASLWRAFVIGRLPQLLSAFEKAVEQDGAEPDWRTAMHLAISTLHHRADLVQRCDIIHFGISAEPSLADGPKTSPFMAELLRQLLANGLIDQSFVTTINSTLQSEPSRIQAEAQDASTDMELYIDSKLASESNMNDIETFMGRVWKDPFSHKSCASAIRKRFTTTVSSLDIDALGHLCKILCTVESALDILTLHHDLVELLAMALRLVEDYDCETVGDPQTAVAHLGDVVLFLQSALARFHLSSTVFRIKDRELRTDVLSAGSITHRIDQKGEDTLVFNAWFKALFDSNSEGIDDTILRSTKPKVLLRIAGTLFSHAIQQCVERKLDKETMNNGFSYFSGPLLNWTLIGVVKVLLGEYERGLMRIPYYPEVMQTLLTSTSCPRPVLRLTAGAILRLIPAKPTPGVNFDHTKIRRTALEALKQPTEDAPSNLTLDMADWTENPRRYLRNALNAARARKAPSLDIDQCLLYMAPTKFLQAAWAELVMAIAMGDVEIPRRLATFILCHPRPSSNAPPLLPVFMHVVLPSIVASLDHAPPTEQTMAVELLVAIISSALTAALNMEWALLSVCKEPRFVLGQSVPAMARRLGSDLRKSATSQTSTVIVQRLASSQSFITNFPTFMAAEG</sequence>
<dbReference type="Pfam" id="PF01465">
    <property type="entry name" value="GRIP"/>
    <property type="match status" value="1"/>
</dbReference>
<comment type="caution">
    <text evidence="13">The sequence shown here is derived from an EMBL/GenBank/DDBJ whole genome shotgun (WGS) entry which is preliminary data.</text>
</comment>
<dbReference type="InterPro" id="IPR006785">
    <property type="entry name" value="Pex14_N"/>
</dbReference>
<feature type="domain" description="Peroxisome membrane anchor protein Pex14p N-terminal" evidence="12">
    <location>
        <begin position="5"/>
        <end position="49"/>
    </location>
</feature>
<dbReference type="PANTHER" id="PTHR35784">
    <property type="entry name" value="MEDIATOR OF RNA POLYMERASE II TRANSCRIPTION SUBUNIT 5"/>
    <property type="match status" value="1"/>
</dbReference>
<evidence type="ECO:0000256" key="2">
    <source>
        <dbReference type="ARBA" id="ARBA00008782"/>
    </source>
</evidence>
<keyword evidence="6" id="KW-0804">Transcription</keyword>
<gene>
    <name evidence="13" type="primary">NUT1</name>
    <name evidence="13" type="ORF">EIP91_007982</name>
</gene>
<comment type="subcellular location">
    <subcellularLocation>
        <location evidence="1">Nucleus</location>
    </subcellularLocation>
</comment>
<feature type="compositionally biased region" description="Low complexity" evidence="10">
    <location>
        <begin position="425"/>
        <end position="439"/>
    </location>
</feature>
<keyword evidence="14" id="KW-1185">Reference proteome</keyword>
<feature type="compositionally biased region" description="Polar residues" evidence="10">
    <location>
        <begin position="312"/>
        <end position="331"/>
    </location>
</feature>
<dbReference type="Pfam" id="PF04695">
    <property type="entry name" value="Pex14_N"/>
    <property type="match status" value="1"/>
</dbReference>
<dbReference type="OrthoDB" id="5549158at2759"/>
<dbReference type="Gene3D" id="1.10.10.10">
    <property type="entry name" value="Winged helix-like DNA-binding domain superfamily/Winged helix DNA-binding domain"/>
    <property type="match status" value="1"/>
</dbReference>
<evidence type="ECO:0000256" key="4">
    <source>
        <dbReference type="ARBA" id="ARBA00023015"/>
    </source>
</evidence>
<organism evidence="13 14">
    <name type="scientific">Steccherinum ochraceum</name>
    <dbReference type="NCBI Taxonomy" id="92696"/>
    <lineage>
        <taxon>Eukaryota</taxon>
        <taxon>Fungi</taxon>
        <taxon>Dikarya</taxon>
        <taxon>Basidiomycota</taxon>
        <taxon>Agaricomycotina</taxon>
        <taxon>Agaricomycetes</taxon>
        <taxon>Polyporales</taxon>
        <taxon>Steccherinaceae</taxon>
        <taxon>Steccherinum</taxon>
    </lineage>
</organism>
<evidence type="ECO:0000256" key="5">
    <source>
        <dbReference type="ARBA" id="ARBA00023159"/>
    </source>
</evidence>
<evidence type="ECO:0000256" key="3">
    <source>
        <dbReference type="ARBA" id="ARBA00020628"/>
    </source>
</evidence>
<feature type="coiled-coil region" evidence="9">
    <location>
        <begin position="124"/>
        <end position="233"/>
    </location>
</feature>
<dbReference type="Proteomes" id="UP000292702">
    <property type="component" value="Unassembled WGS sequence"/>
</dbReference>
<feature type="region of interest" description="Disordered" evidence="10">
    <location>
        <begin position="238"/>
        <end position="276"/>
    </location>
</feature>
<evidence type="ECO:0000313" key="13">
    <source>
        <dbReference type="EMBL" id="TCD61756.1"/>
    </source>
</evidence>
<accession>A0A4R0R5V9</accession>
<evidence type="ECO:0000313" key="14">
    <source>
        <dbReference type="Proteomes" id="UP000292702"/>
    </source>
</evidence>
<dbReference type="Pfam" id="PF08689">
    <property type="entry name" value="Med5"/>
    <property type="match status" value="1"/>
</dbReference>
<dbReference type="GO" id="GO:0003712">
    <property type="term" value="F:transcription coregulator activity"/>
    <property type="evidence" value="ECO:0007669"/>
    <property type="project" value="InterPro"/>
</dbReference>
<keyword evidence="4" id="KW-0805">Transcription regulation</keyword>
<dbReference type="EMBL" id="RWJN01000433">
    <property type="protein sequence ID" value="TCD61756.1"/>
    <property type="molecule type" value="Genomic_DNA"/>
</dbReference>
<feature type="compositionally biased region" description="Low complexity" evidence="10">
    <location>
        <begin position="261"/>
        <end position="276"/>
    </location>
</feature>
<feature type="region of interest" description="Disordered" evidence="10">
    <location>
        <begin position="355"/>
        <end position="593"/>
    </location>
</feature>
<evidence type="ECO:0000256" key="10">
    <source>
        <dbReference type="SAM" id="MobiDB-lite"/>
    </source>
</evidence>
<comment type="similarity">
    <text evidence="2">Belongs to the Mediator complex subunit 5 family.</text>
</comment>
<dbReference type="InterPro" id="IPR036388">
    <property type="entry name" value="WH-like_DNA-bd_sf"/>
</dbReference>
<evidence type="ECO:0000256" key="7">
    <source>
        <dbReference type="ARBA" id="ARBA00023242"/>
    </source>
</evidence>
<feature type="compositionally biased region" description="Low complexity" evidence="10">
    <location>
        <begin position="357"/>
        <end position="374"/>
    </location>
</feature>
<dbReference type="GO" id="GO:0016592">
    <property type="term" value="C:mediator complex"/>
    <property type="evidence" value="ECO:0007669"/>
    <property type="project" value="InterPro"/>
</dbReference>
<feature type="coiled-coil region" evidence="9">
    <location>
        <begin position="681"/>
        <end position="835"/>
    </location>
</feature>
<feature type="compositionally biased region" description="Polar residues" evidence="10">
    <location>
        <begin position="560"/>
        <end position="575"/>
    </location>
</feature>
<feature type="domain" description="GRIP" evidence="11">
    <location>
        <begin position="1190"/>
        <end position="1209"/>
    </location>
</feature>